<dbReference type="CDD" id="cd00176">
    <property type="entry name" value="SPEC"/>
    <property type="match status" value="1"/>
</dbReference>
<evidence type="ECO:0000259" key="13">
    <source>
        <dbReference type="PROSITE" id="PS50191"/>
    </source>
</evidence>
<dbReference type="SMART" id="SM00150">
    <property type="entry name" value="SPEC"/>
    <property type="match status" value="1"/>
</dbReference>
<evidence type="ECO:0000259" key="10">
    <source>
        <dbReference type="PROSITE" id="PS50002"/>
    </source>
</evidence>
<dbReference type="SMART" id="SM00233">
    <property type="entry name" value="PH"/>
    <property type="match status" value="1"/>
</dbReference>
<evidence type="ECO:0000256" key="2">
    <source>
        <dbReference type="ARBA" id="ARBA00022443"/>
    </source>
</evidence>
<dbReference type="InterPro" id="IPR055251">
    <property type="entry name" value="SOS1_NGEF_PH"/>
</dbReference>
<dbReference type="Pfam" id="PF00435">
    <property type="entry name" value="Spectrin"/>
    <property type="match status" value="1"/>
</dbReference>
<dbReference type="SMART" id="SM00516">
    <property type="entry name" value="SEC14"/>
    <property type="match status" value="1"/>
</dbReference>
<dbReference type="PROSITE" id="PS50191">
    <property type="entry name" value="CRAL_TRIO"/>
    <property type="match status" value="1"/>
</dbReference>
<dbReference type="SMART" id="SM00326">
    <property type="entry name" value="SH3"/>
    <property type="match status" value="1"/>
</dbReference>
<evidence type="ECO:0000256" key="1">
    <source>
        <dbReference type="ARBA" id="ARBA00004496"/>
    </source>
</evidence>
<evidence type="ECO:0000259" key="12">
    <source>
        <dbReference type="PROSITE" id="PS50010"/>
    </source>
</evidence>
<feature type="compositionally biased region" description="Acidic residues" evidence="8">
    <location>
        <begin position="1180"/>
        <end position="1203"/>
    </location>
</feature>
<keyword evidence="5" id="KW-0344">Guanine-nucleotide releasing factor</keyword>
<keyword evidence="9" id="KW-1133">Transmembrane helix</keyword>
<dbReference type="SMART" id="SM00325">
    <property type="entry name" value="RhoGEF"/>
    <property type="match status" value="1"/>
</dbReference>
<dbReference type="PANTHER" id="PTHR22826:SF211">
    <property type="entry name" value="LD43457P"/>
    <property type="match status" value="1"/>
</dbReference>
<feature type="region of interest" description="Disordered" evidence="8">
    <location>
        <begin position="1275"/>
        <end position="1311"/>
    </location>
</feature>
<evidence type="ECO:0000256" key="7">
    <source>
        <dbReference type="PROSITE-ProRule" id="PRU00192"/>
    </source>
</evidence>
<keyword evidence="2 7" id="KW-0728">SH3 domain</keyword>
<dbReference type="SUPFAM" id="SSF46966">
    <property type="entry name" value="Spectrin repeat"/>
    <property type="match status" value="1"/>
</dbReference>
<dbReference type="Gene3D" id="1.20.900.10">
    <property type="entry name" value="Dbl homology (DH) domain"/>
    <property type="match status" value="1"/>
</dbReference>
<dbReference type="Pfam" id="PF00621">
    <property type="entry name" value="RhoGEF"/>
    <property type="match status" value="1"/>
</dbReference>
<dbReference type="Pfam" id="PF00018">
    <property type="entry name" value="SH3_1"/>
    <property type="match status" value="1"/>
</dbReference>
<evidence type="ECO:0000313" key="15">
    <source>
        <dbReference type="Proteomes" id="UP001487740"/>
    </source>
</evidence>
<feature type="region of interest" description="Disordered" evidence="8">
    <location>
        <begin position="1132"/>
        <end position="1208"/>
    </location>
</feature>
<evidence type="ECO:0000259" key="11">
    <source>
        <dbReference type="PROSITE" id="PS50003"/>
    </source>
</evidence>
<keyword evidence="9" id="KW-0812">Transmembrane</keyword>
<dbReference type="Pfam" id="PF22697">
    <property type="entry name" value="SOS1_NGEF_PH"/>
    <property type="match status" value="1"/>
</dbReference>
<feature type="domain" description="CRAL-TRIO" evidence="13">
    <location>
        <begin position="161"/>
        <end position="311"/>
    </location>
</feature>
<evidence type="ECO:0000256" key="5">
    <source>
        <dbReference type="ARBA" id="ARBA00022658"/>
    </source>
</evidence>
<dbReference type="PROSITE" id="PS50002">
    <property type="entry name" value="SH3"/>
    <property type="match status" value="1"/>
</dbReference>
<comment type="similarity">
    <text evidence="6">Belongs to the MCF2 family.</text>
</comment>
<dbReference type="SUPFAM" id="SSF50044">
    <property type="entry name" value="SH3-domain"/>
    <property type="match status" value="1"/>
</dbReference>
<keyword evidence="9" id="KW-0472">Membrane</keyword>
<name>A0AAW0UU57_SCYPA</name>
<dbReference type="PANTHER" id="PTHR22826">
    <property type="entry name" value="RHO GUANINE EXCHANGE FACTOR-RELATED"/>
    <property type="match status" value="1"/>
</dbReference>
<keyword evidence="4" id="KW-0597">Phosphoprotein</keyword>
<dbReference type="CDD" id="cd00160">
    <property type="entry name" value="RhoGEF"/>
    <property type="match status" value="1"/>
</dbReference>
<proteinExistence type="inferred from homology"/>
<evidence type="ECO:0000256" key="3">
    <source>
        <dbReference type="ARBA" id="ARBA00022490"/>
    </source>
</evidence>
<feature type="region of interest" description="Disordered" evidence="8">
    <location>
        <begin position="103"/>
        <end position="128"/>
    </location>
</feature>
<feature type="domain" description="DH" evidence="12">
    <location>
        <begin position="788"/>
        <end position="970"/>
    </location>
</feature>
<comment type="subcellular location">
    <subcellularLocation>
        <location evidence="1">Cytoplasm</location>
    </subcellularLocation>
</comment>
<dbReference type="Pfam" id="PF23289">
    <property type="entry name" value="Spectrin_5"/>
    <property type="match status" value="1"/>
</dbReference>
<evidence type="ECO:0000256" key="8">
    <source>
        <dbReference type="SAM" id="MobiDB-lite"/>
    </source>
</evidence>
<evidence type="ECO:0000256" key="9">
    <source>
        <dbReference type="SAM" id="Phobius"/>
    </source>
</evidence>
<reference evidence="14 15" key="1">
    <citation type="submission" date="2023-03" db="EMBL/GenBank/DDBJ databases">
        <title>High-quality genome of Scylla paramamosain provides insights in environmental adaptation.</title>
        <authorList>
            <person name="Zhang L."/>
        </authorList>
    </citation>
    <scope>NUCLEOTIDE SEQUENCE [LARGE SCALE GENOMIC DNA]</scope>
    <source>
        <strain evidence="14">LZ_2023a</strain>
        <tissue evidence="14">Muscle</tissue>
    </source>
</reference>
<dbReference type="Gene3D" id="2.30.30.40">
    <property type="entry name" value="SH3 Domains"/>
    <property type="match status" value="1"/>
</dbReference>
<dbReference type="CDD" id="cd11856">
    <property type="entry name" value="SH3_p47phox_like"/>
    <property type="match status" value="1"/>
</dbReference>
<dbReference type="Gene3D" id="2.30.29.30">
    <property type="entry name" value="Pleckstrin-homology domain (PH domain)/Phosphotyrosine-binding domain (PTB)"/>
    <property type="match status" value="1"/>
</dbReference>
<evidence type="ECO:0000256" key="6">
    <source>
        <dbReference type="ARBA" id="ARBA00049987"/>
    </source>
</evidence>
<evidence type="ECO:0008006" key="16">
    <source>
        <dbReference type="Google" id="ProtNLM"/>
    </source>
</evidence>
<organism evidence="14 15">
    <name type="scientific">Scylla paramamosain</name>
    <name type="common">Mud crab</name>
    <dbReference type="NCBI Taxonomy" id="85552"/>
    <lineage>
        <taxon>Eukaryota</taxon>
        <taxon>Metazoa</taxon>
        <taxon>Ecdysozoa</taxon>
        <taxon>Arthropoda</taxon>
        <taxon>Crustacea</taxon>
        <taxon>Multicrustacea</taxon>
        <taxon>Malacostraca</taxon>
        <taxon>Eumalacostraca</taxon>
        <taxon>Eucarida</taxon>
        <taxon>Decapoda</taxon>
        <taxon>Pleocyemata</taxon>
        <taxon>Brachyura</taxon>
        <taxon>Eubrachyura</taxon>
        <taxon>Portunoidea</taxon>
        <taxon>Portunidae</taxon>
        <taxon>Portuninae</taxon>
        <taxon>Scylla</taxon>
    </lineage>
</organism>
<dbReference type="PROSITE" id="PS50010">
    <property type="entry name" value="DH_2"/>
    <property type="match status" value="1"/>
</dbReference>
<dbReference type="Proteomes" id="UP001487740">
    <property type="component" value="Unassembled WGS sequence"/>
</dbReference>
<feature type="compositionally biased region" description="Polar residues" evidence="8">
    <location>
        <begin position="108"/>
        <end position="122"/>
    </location>
</feature>
<feature type="region of interest" description="Disordered" evidence="8">
    <location>
        <begin position="722"/>
        <end position="782"/>
    </location>
</feature>
<dbReference type="Gene3D" id="1.20.58.60">
    <property type="match status" value="1"/>
</dbReference>
<dbReference type="EMBL" id="JARAKH010000008">
    <property type="protein sequence ID" value="KAK8402232.1"/>
    <property type="molecule type" value="Genomic_DNA"/>
</dbReference>
<dbReference type="GO" id="GO:0005737">
    <property type="term" value="C:cytoplasm"/>
    <property type="evidence" value="ECO:0007669"/>
    <property type="project" value="UniProtKB-SubCell"/>
</dbReference>
<evidence type="ECO:0000256" key="4">
    <source>
        <dbReference type="ARBA" id="ARBA00022553"/>
    </source>
</evidence>
<dbReference type="InterPro" id="IPR002017">
    <property type="entry name" value="Spectrin_repeat"/>
</dbReference>
<feature type="domain" description="PH" evidence="11">
    <location>
        <begin position="988"/>
        <end position="1099"/>
    </location>
</feature>
<gene>
    <name evidence="14" type="ORF">O3P69_001386</name>
</gene>
<dbReference type="Pfam" id="PF13716">
    <property type="entry name" value="CRAL_TRIO_2"/>
    <property type="match status" value="1"/>
</dbReference>
<dbReference type="InterPro" id="IPR011993">
    <property type="entry name" value="PH-like_dom_sf"/>
</dbReference>
<protein>
    <recommendedName>
        <fullName evidence="16">Guanine nucleotide exchange factor DBS</fullName>
    </recommendedName>
</protein>
<feature type="compositionally biased region" description="Low complexity" evidence="8">
    <location>
        <begin position="737"/>
        <end position="750"/>
    </location>
</feature>
<dbReference type="CDD" id="cd00170">
    <property type="entry name" value="SEC14"/>
    <property type="match status" value="1"/>
</dbReference>
<dbReference type="InterPro" id="IPR018159">
    <property type="entry name" value="Spectrin/alpha-actinin"/>
</dbReference>
<feature type="domain" description="SH3" evidence="10">
    <location>
        <begin position="1210"/>
        <end position="1271"/>
    </location>
</feature>
<evidence type="ECO:0000313" key="14">
    <source>
        <dbReference type="EMBL" id="KAK8402232.1"/>
    </source>
</evidence>
<comment type="caution">
    <text evidence="14">The sequence shown here is derived from an EMBL/GenBank/DDBJ whole genome shotgun (WGS) entry which is preliminary data.</text>
</comment>
<feature type="compositionally biased region" description="Low complexity" evidence="8">
    <location>
        <begin position="1275"/>
        <end position="1287"/>
    </location>
</feature>
<keyword evidence="3" id="KW-0963">Cytoplasm</keyword>
<dbReference type="InterPro" id="IPR036028">
    <property type="entry name" value="SH3-like_dom_sf"/>
</dbReference>
<dbReference type="InterPro" id="IPR035899">
    <property type="entry name" value="DBL_dom_sf"/>
</dbReference>
<dbReference type="InterPro" id="IPR051336">
    <property type="entry name" value="RhoGEF_Guanine_NuclExch_SF"/>
</dbReference>
<feature type="compositionally biased region" description="Low complexity" evidence="8">
    <location>
        <begin position="1144"/>
        <end position="1160"/>
    </location>
</feature>
<dbReference type="InterPro" id="IPR001452">
    <property type="entry name" value="SH3_domain"/>
</dbReference>
<dbReference type="GO" id="GO:0005085">
    <property type="term" value="F:guanyl-nucleotide exchange factor activity"/>
    <property type="evidence" value="ECO:0007669"/>
    <property type="project" value="UniProtKB-KW"/>
</dbReference>
<dbReference type="PROSITE" id="PS50003">
    <property type="entry name" value="PH_DOMAIN"/>
    <property type="match status" value="1"/>
</dbReference>
<dbReference type="InterPro" id="IPR000219">
    <property type="entry name" value="DH_dom"/>
</dbReference>
<dbReference type="SUPFAM" id="SSF50729">
    <property type="entry name" value="PH domain-like"/>
    <property type="match status" value="1"/>
</dbReference>
<dbReference type="FunFam" id="2.30.29.30:FF:000078">
    <property type="entry name" value="Guanine nucleotide exchange factor DBS"/>
    <property type="match status" value="1"/>
</dbReference>
<feature type="transmembrane region" description="Helical" evidence="9">
    <location>
        <begin position="237"/>
        <end position="255"/>
    </location>
</feature>
<sequence>MSRRRHRTLSFSMPHTQIERQIDTFLETFKRRSAAAMERAQSLQGGAGGLLSPYIYDTPTPDGSPAHRMPRSPRLGTKVKFHIPGRRSRWGVYCGRPGMGAGVPRSRSGVSMASSETDSGSDSMEGVTRSLPHSLHAWASSDSIPDEVLEEGGCALSVRDVSELLHAQYAIITGGKSREGCPILTFPDRGNFAQLGDEEYRKLIIYLTSVPSLQDADLGFVLVIDRRNDKWNSVKTVLLKISGFFPGLITVAYVLRPVGFLQKAISEVSNKIFRDEFKFRVVVCNCVADLHDYIDKNQLTEDLDGCIPYNHDEWIEQRVRDRDRGLRVGARNPRRLFSGTEEAAVLHARTVMDLVHDIASSHNYEAVVASDYILQIQIQHAVATLKQAVEKFSANTQEISASLRAFTQKLQETEFPNDVNSTEELLRSQRAEYTVLKDDLLSASRHGETLLNCIKRPGEPRSARLCPDKLINVTAVERLLVQLEETERTFDEFWTRHEGRLTQCLQLRRFEIDFRELQTSLEVSLKQLSGMLEVGDSVVHVDQLLAEAQDFHMMTADQLEKAEELRIIGTQLIESQHYAVDSIQPKCVELVRMKDAFQERITRRLETLHKCRDLQERIERANKWCTEGVELLACQQIERCQAPEFAEEALRELEEFMASSDHSHLGSSRELKTMFEDVITPETKGLVQQVLKRIEDVQMMCEKRKSSLKRLATRLPRPVHAVTPEPAVPLHHAQGQSSSTPHSHPASPLHADLPKSPKSMRKASTLPKLGDSGDSPEWTGDTEAMRAKRGHVLRELLDTERVYVSELCSILKGYKDEMLNPEMQPLIPVNLYGKSDLLFGNMEEIFRFHNDVFLRDLENCINTPELIGLCFVQRKDTFHRLYSLYCQNKPQSEELRRQVGDTNPFFKECQRRLHHKLPLGAYLLKPVQRITKYQLLLKDLLKCVEGSQGRRELQEAVDTMLAVLKCLNDSMHQVAIVGFPGNLADLGKLLMQGPFSVWNEGKKGLRELRLKPAQRHIFLYEKVLLFTKRAGKDTDRATYHFKNALKMSQVGLTESVHGNKGDIRKFEVWLQGRQEVHTILAPSAEVKETWVKEIKRVLLDQFERVRVSTASGSHRSHPTTQHRALRQTASWDMAGNGMSGSGGSISSSSSEGRQSGNGAREGSRRSTRSMRSSEGTLGDAPEEEEESWSSDYSASDEEEDQETFSESTEYTSSRFLVLADYNAMGSSEVSLREGDYVDLIKVGCAGWWYVRVTGTPYEGWAPAAYLERVLKKGSRSSPSVSSQESTSGLKHATSRTSVASLSAKSEEINIL</sequence>
<dbReference type="InterPro" id="IPR001251">
    <property type="entry name" value="CRAL-TRIO_dom"/>
</dbReference>
<dbReference type="InterPro" id="IPR056466">
    <property type="entry name" value="Spectrin_DBS"/>
</dbReference>
<keyword evidence="15" id="KW-1185">Reference proteome</keyword>
<dbReference type="InterPro" id="IPR001849">
    <property type="entry name" value="PH_domain"/>
</dbReference>
<feature type="compositionally biased region" description="Polar residues" evidence="8">
    <location>
        <begin position="1294"/>
        <end position="1303"/>
    </location>
</feature>
<accession>A0AAW0UU57</accession>
<dbReference type="SUPFAM" id="SSF48065">
    <property type="entry name" value="DBL homology domain (DH-domain)"/>
    <property type="match status" value="1"/>
</dbReference>